<dbReference type="InterPro" id="IPR050706">
    <property type="entry name" value="Cyclic-di-GMP_PDE-like"/>
</dbReference>
<evidence type="ECO:0000259" key="1">
    <source>
        <dbReference type="PROSITE" id="PS50883"/>
    </source>
</evidence>
<keyword evidence="3" id="KW-1185">Reference proteome</keyword>
<dbReference type="PROSITE" id="PS50883">
    <property type="entry name" value="EAL"/>
    <property type="match status" value="1"/>
</dbReference>
<evidence type="ECO:0000313" key="2">
    <source>
        <dbReference type="EMBL" id="MRI85940.1"/>
    </source>
</evidence>
<dbReference type="GO" id="GO:0071111">
    <property type="term" value="F:cyclic-guanylate-specific phosphodiesterase activity"/>
    <property type="evidence" value="ECO:0007669"/>
    <property type="project" value="InterPro"/>
</dbReference>
<accession>A0A6I2GDN4</accession>
<dbReference type="PANTHER" id="PTHR33121:SF79">
    <property type="entry name" value="CYCLIC DI-GMP PHOSPHODIESTERASE PDED-RELATED"/>
    <property type="match status" value="1"/>
</dbReference>
<dbReference type="AlphaFoldDB" id="A0A6I2GDN4"/>
<reference evidence="2 3" key="1">
    <citation type="submission" date="2019-11" db="EMBL/GenBank/DDBJ databases">
        <title>Characterisation of Fundicoccus ignavus gen. nov. sp. nov., a novel genus of the family Aerococcaceae isolated from bulk tank milk.</title>
        <authorList>
            <person name="Siebert A."/>
            <person name="Huptas C."/>
            <person name="Wenning M."/>
            <person name="Scherer S."/>
            <person name="Doll E.V."/>
        </authorList>
    </citation>
    <scope>NUCLEOTIDE SEQUENCE [LARGE SCALE GENOMIC DNA]</scope>
    <source>
        <strain evidence="2 3">WS4759</strain>
    </source>
</reference>
<dbReference type="PANTHER" id="PTHR33121">
    <property type="entry name" value="CYCLIC DI-GMP PHOSPHODIESTERASE PDEF"/>
    <property type="match status" value="1"/>
</dbReference>
<comment type="caution">
    <text evidence="2">The sequence shown here is derived from an EMBL/GenBank/DDBJ whole genome shotgun (WGS) entry which is preliminary data.</text>
</comment>
<dbReference type="InterPro" id="IPR001633">
    <property type="entry name" value="EAL_dom"/>
</dbReference>
<protein>
    <submittedName>
        <fullName evidence="2">EAL domain-containing protein</fullName>
    </submittedName>
</protein>
<name>A0A6I2GDN4_9LACT</name>
<feature type="domain" description="EAL" evidence="1">
    <location>
        <begin position="1"/>
        <end position="245"/>
    </location>
</feature>
<dbReference type="SUPFAM" id="SSF141868">
    <property type="entry name" value="EAL domain-like"/>
    <property type="match status" value="1"/>
</dbReference>
<dbReference type="Proteomes" id="UP000430975">
    <property type="component" value="Unassembled WGS sequence"/>
</dbReference>
<organism evidence="2 3">
    <name type="scientific">Fundicoccus ignavus</name>
    <dbReference type="NCBI Taxonomy" id="2664442"/>
    <lineage>
        <taxon>Bacteria</taxon>
        <taxon>Bacillati</taxon>
        <taxon>Bacillota</taxon>
        <taxon>Bacilli</taxon>
        <taxon>Lactobacillales</taxon>
        <taxon>Aerococcaceae</taxon>
        <taxon>Fundicoccus</taxon>
    </lineage>
</organism>
<dbReference type="EMBL" id="WJQS01000007">
    <property type="protein sequence ID" value="MRI85940.1"/>
    <property type="molecule type" value="Genomic_DNA"/>
</dbReference>
<proteinExistence type="predicted"/>
<dbReference type="Gene3D" id="3.20.20.450">
    <property type="entry name" value="EAL domain"/>
    <property type="match status" value="1"/>
</dbReference>
<sequence>MVREKQEADVSVLDNVQQLRFVFQPILLVTEEGSEFKRYETLLRYGESTSFPTCLFNDLINSEENCNVLNAWYEKTIEHYLTTYPNVQFSINIDMKQMVYDSTWEMLKKISRFTGRISIELTEFYQLMPEINHQLFIDSMAYFRSLGLGVAFDDVGNGQHSMGFVTQNIHRVDCIKLSLLHFRHLEPELTGMILDVWVKIALDFQVKLVVEGIETQGLSSFMRQRGVHYQQGFLWGVPSAEIKGL</sequence>
<dbReference type="Pfam" id="PF00563">
    <property type="entry name" value="EAL"/>
    <property type="match status" value="1"/>
</dbReference>
<dbReference type="InterPro" id="IPR035919">
    <property type="entry name" value="EAL_sf"/>
</dbReference>
<dbReference type="SMART" id="SM00052">
    <property type="entry name" value="EAL"/>
    <property type="match status" value="1"/>
</dbReference>
<evidence type="ECO:0000313" key="3">
    <source>
        <dbReference type="Proteomes" id="UP000430975"/>
    </source>
</evidence>
<gene>
    <name evidence="2" type="ORF">GIY09_08680</name>
</gene>